<evidence type="ECO:0000256" key="2">
    <source>
        <dbReference type="ARBA" id="ARBA00007866"/>
    </source>
</evidence>
<dbReference type="PROSITE" id="PS50857">
    <property type="entry name" value="COX2_CUA"/>
    <property type="match status" value="1"/>
</dbReference>
<dbReference type="PROSITE" id="PS50999">
    <property type="entry name" value="COX2_TM"/>
    <property type="match status" value="1"/>
</dbReference>
<keyword evidence="7" id="KW-0732">Signal</keyword>
<accession>A0A0B4XNX9</accession>
<evidence type="ECO:0000259" key="17">
    <source>
        <dbReference type="PROSITE" id="PS50999"/>
    </source>
</evidence>
<keyword evidence="5 14" id="KW-0679">Respiratory chain</keyword>
<sequence length="311" mass="34970">MVVMSPSGDVALQQRDLIVWSTILMLLVIVPVIVLTLWFAWRYRAGNAEATYAPDWDHSTVLELVIWSVPLLIIIALGAMTWVSTHQLDPYRPLERIDAQRPVPEGVEPLVIEVVAMDWKWLFLYPEQGIATINEVAAPVDRPIRFKITSSTMMNSFFIPALAGQIYAMAGMETKLHAVINKEGVYEGFSANYSGAGFSDMRFRFHGLSEQGFDAWVAKNRAQGEPLDREHYLALEQPSHDEPVHRFASVEPDLYEAILNRCVQPGSLCMKDMMAIDMLRARNLCGIDDALRFLGKTSLDDIVGLRPAVSY</sequence>
<dbReference type="NCBIfam" id="TIGR01433">
    <property type="entry name" value="CyoA"/>
    <property type="match status" value="1"/>
</dbReference>
<evidence type="ECO:0000313" key="18">
    <source>
        <dbReference type="EMBL" id="AJD50069.1"/>
    </source>
</evidence>
<evidence type="ECO:0000256" key="14">
    <source>
        <dbReference type="PIRNR" id="PIRNR000292"/>
    </source>
</evidence>
<keyword evidence="8 14" id="KW-0249">Electron transport</keyword>
<evidence type="ECO:0000256" key="11">
    <source>
        <dbReference type="ARBA" id="ARBA00023136"/>
    </source>
</evidence>
<gene>
    <name evidence="18" type="ORF">S7S_18285</name>
</gene>
<dbReference type="SUPFAM" id="SSF49503">
    <property type="entry name" value="Cupredoxins"/>
    <property type="match status" value="1"/>
</dbReference>
<feature type="domain" description="Cytochrome oxidase subunit II transmembrane region profile" evidence="17">
    <location>
        <begin position="1"/>
        <end position="92"/>
    </location>
</feature>
<feature type="transmembrane region" description="Helical" evidence="15">
    <location>
        <begin position="17"/>
        <end position="41"/>
    </location>
</feature>
<evidence type="ECO:0000256" key="5">
    <source>
        <dbReference type="ARBA" id="ARBA00022660"/>
    </source>
</evidence>
<keyword evidence="9 15" id="KW-1133">Transmembrane helix</keyword>
<dbReference type="GO" id="GO:0004129">
    <property type="term" value="F:cytochrome-c oxidase activity"/>
    <property type="evidence" value="ECO:0007669"/>
    <property type="project" value="UniProtKB-UniRule"/>
</dbReference>
<evidence type="ECO:0000256" key="4">
    <source>
        <dbReference type="ARBA" id="ARBA00022475"/>
    </source>
</evidence>
<dbReference type="GO" id="GO:0042773">
    <property type="term" value="P:ATP synthesis coupled electron transport"/>
    <property type="evidence" value="ECO:0007669"/>
    <property type="project" value="TreeGrafter"/>
</dbReference>
<dbReference type="InterPro" id="IPR002429">
    <property type="entry name" value="CcO_II-like_C"/>
</dbReference>
<evidence type="ECO:0000256" key="15">
    <source>
        <dbReference type="SAM" id="Phobius"/>
    </source>
</evidence>
<organism evidence="18 19">
    <name type="scientific">Isoalcanivorax pacificus W11-5</name>
    <dbReference type="NCBI Taxonomy" id="391936"/>
    <lineage>
        <taxon>Bacteria</taxon>
        <taxon>Pseudomonadati</taxon>
        <taxon>Pseudomonadota</taxon>
        <taxon>Gammaproteobacteria</taxon>
        <taxon>Oceanospirillales</taxon>
        <taxon>Alcanivoracaceae</taxon>
        <taxon>Isoalcanivorax</taxon>
    </lineage>
</organism>
<dbReference type="AlphaFoldDB" id="A0A0B4XNX9"/>
<dbReference type="GO" id="GO:0009486">
    <property type="term" value="F:cytochrome bo3 ubiquinol oxidase activity"/>
    <property type="evidence" value="ECO:0007669"/>
    <property type="project" value="InterPro"/>
</dbReference>
<dbReference type="GO" id="GO:0005507">
    <property type="term" value="F:copper ion binding"/>
    <property type="evidence" value="ECO:0007669"/>
    <property type="project" value="InterPro"/>
</dbReference>
<dbReference type="GO" id="GO:0005886">
    <property type="term" value="C:plasma membrane"/>
    <property type="evidence" value="ECO:0007669"/>
    <property type="project" value="UniProtKB-SubCell"/>
</dbReference>
<dbReference type="InterPro" id="IPR011759">
    <property type="entry name" value="Cyt_c_oxidase_su2_TM_dom"/>
</dbReference>
<proteinExistence type="inferred from homology"/>
<feature type="domain" description="Cytochrome oxidase subunit II copper A binding" evidence="16">
    <location>
        <begin position="107"/>
        <end position="219"/>
    </location>
</feature>
<evidence type="ECO:0000256" key="3">
    <source>
        <dbReference type="ARBA" id="ARBA00022448"/>
    </source>
</evidence>
<dbReference type="SUPFAM" id="SSF81464">
    <property type="entry name" value="Cytochrome c oxidase subunit II-like, transmembrane region"/>
    <property type="match status" value="1"/>
</dbReference>
<keyword evidence="6 15" id="KW-0812">Transmembrane</keyword>
<feature type="transmembrane region" description="Helical" evidence="15">
    <location>
        <begin position="61"/>
        <end position="83"/>
    </location>
</feature>
<dbReference type="InterPro" id="IPR034227">
    <property type="entry name" value="CuRO_UO_II"/>
</dbReference>
<keyword evidence="11 14" id="KW-0472">Membrane</keyword>
<dbReference type="STRING" id="391936.S7S_18285"/>
<dbReference type="EMBL" id="CP004387">
    <property type="protein sequence ID" value="AJD50069.1"/>
    <property type="molecule type" value="Genomic_DNA"/>
</dbReference>
<comment type="subcellular location">
    <subcellularLocation>
        <location evidence="1">Cell membrane</location>
        <topology evidence="1">Multi-pass membrane protein</topology>
    </subcellularLocation>
</comment>
<dbReference type="CDD" id="cd04212">
    <property type="entry name" value="CuRO_UO_II"/>
    <property type="match status" value="1"/>
</dbReference>
<keyword evidence="12" id="KW-0564">Palmitate</keyword>
<dbReference type="Pfam" id="PF00116">
    <property type="entry name" value="COX2"/>
    <property type="match status" value="1"/>
</dbReference>
<keyword evidence="4 14" id="KW-1003">Cell membrane</keyword>
<evidence type="ECO:0000256" key="8">
    <source>
        <dbReference type="ARBA" id="ARBA00022982"/>
    </source>
</evidence>
<dbReference type="GO" id="GO:0016682">
    <property type="term" value="F:oxidoreductase activity, acting on diphenols and related substances as donors, oxygen as acceptor"/>
    <property type="evidence" value="ECO:0007669"/>
    <property type="project" value="InterPro"/>
</dbReference>
<keyword evidence="13" id="KW-0449">Lipoprotein</keyword>
<evidence type="ECO:0000256" key="1">
    <source>
        <dbReference type="ARBA" id="ARBA00004651"/>
    </source>
</evidence>
<dbReference type="HOGENOM" id="CLU_036876_6_1_6"/>
<dbReference type="Proteomes" id="UP000006764">
    <property type="component" value="Chromosome"/>
</dbReference>
<dbReference type="Pfam" id="PF06481">
    <property type="entry name" value="COX_ARM"/>
    <property type="match status" value="1"/>
</dbReference>
<evidence type="ECO:0000256" key="10">
    <source>
        <dbReference type="ARBA" id="ARBA00023002"/>
    </source>
</evidence>
<evidence type="ECO:0000256" key="7">
    <source>
        <dbReference type="ARBA" id="ARBA00022729"/>
    </source>
</evidence>
<dbReference type="InterPro" id="IPR006333">
    <property type="entry name" value="Cyt_o_ubiquinol_oxidase_su2"/>
</dbReference>
<keyword evidence="10 14" id="KW-0560">Oxidoreductase</keyword>
<evidence type="ECO:0000259" key="16">
    <source>
        <dbReference type="PROSITE" id="PS50857"/>
    </source>
</evidence>
<dbReference type="KEGG" id="apac:S7S_18285"/>
<evidence type="ECO:0000256" key="9">
    <source>
        <dbReference type="ARBA" id="ARBA00022989"/>
    </source>
</evidence>
<dbReference type="Gene3D" id="2.60.40.420">
    <property type="entry name" value="Cupredoxins - blue copper proteins"/>
    <property type="match status" value="1"/>
</dbReference>
<dbReference type="PANTHER" id="PTHR22888">
    <property type="entry name" value="CYTOCHROME C OXIDASE, SUBUNIT II"/>
    <property type="match status" value="1"/>
</dbReference>
<comment type="similarity">
    <text evidence="2 14">Belongs to the cytochrome c oxidase subunit 2 family.</text>
</comment>
<evidence type="ECO:0000256" key="6">
    <source>
        <dbReference type="ARBA" id="ARBA00022692"/>
    </source>
</evidence>
<dbReference type="InterPro" id="IPR045187">
    <property type="entry name" value="CcO_II"/>
</dbReference>
<keyword evidence="19" id="KW-1185">Reference proteome</keyword>
<dbReference type="InterPro" id="IPR010514">
    <property type="entry name" value="COX_ARM"/>
</dbReference>
<evidence type="ECO:0000256" key="13">
    <source>
        <dbReference type="ARBA" id="ARBA00023288"/>
    </source>
</evidence>
<keyword evidence="3 14" id="KW-0813">Transport</keyword>
<name>A0A0B4XNX9_9GAMM</name>
<evidence type="ECO:0000256" key="12">
    <source>
        <dbReference type="ARBA" id="ARBA00023139"/>
    </source>
</evidence>
<dbReference type="InterPro" id="IPR008972">
    <property type="entry name" value="Cupredoxin"/>
</dbReference>
<dbReference type="InterPro" id="IPR036257">
    <property type="entry name" value="Cyt_c_oxidase_su2_TM_sf"/>
</dbReference>
<reference evidence="18 19" key="1">
    <citation type="journal article" date="2012" name="J. Bacteriol.">
        <title>Genome sequence of an alkane-degrading bacterium, Alcanivorax pacificus type strain W11-5, isolated from deep sea sediment.</title>
        <authorList>
            <person name="Lai Q."/>
            <person name="Shao Z."/>
        </authorList>
    </citation>
    <scope>NUCLEOTIDE SEQUENCE [LARGE SCALE GENOMIC DNA]</scope>
    <source>
        <strain evidence="18 19">W11-5</strain>
    </source>
</reference>
<dbReference type="PANTHER" id="PTHR22888:SF18">
    <property type="entry name" value="CYTOCHROME BO(3) UBIQUINOL OXIDASE SUBUNIT 2"/>
    <property type="match status" value="1"/>
</dbReference>
<evidence type="ECO:0000313" key="19">
    <source>
        <dbReference type="Proteomes" id="UP000006764"/>
    </source>
</evidence>
<dbReference type="PIRSF" id="PIRSF000292">
    <property type="entry name" value="Ubi_od_II"/>
    <property type="match status" value="1"/>
</dbReference>
<dbReference type="Gene3D" id="1.10.287.90">
    <property type="match status" value="1"/>
</dbReference>
<protein>
    <recommendedName>
        <fullName evidence="14">Ubiquinol oxidase subunit 2</fullName>
    </recommendedName>
</protein>